<dbReference type="CDD" id="cd00303">
    <property type="entry name" value="retropepsin_like"/>
    <property type="match status" value="1"/>
</dbReference>
<feature type="region of interest" description="Disordered" evidence="1">
    <location>
        <begin position="373"/>
        <end position="421"/>
    </location>
</feature>
<gene>
    <name evidence="2" type="ORF">Tco_0988235</name>
</gene>
<protein>
    <recommendedName>
        <fullName evidence="4">Reverse transcriptase domain-containing protein</fullName>
    </recommendedName>
</protein>
<dbReference type="PANTHER" id="PTHR33240:SF15">
    <property type="entry name" value="GAG-PRO-LIKE PROTEIN"/>
    <property type="match status" value="1"/>
</dbReference>
<dbReference type="Proteomes" id="UP001151760">
    <property type="component" value="Unassembled WGS sequence"/>
</dbReference>
<feature type="compositionally biased region" description="Basic and acidic residues" evidence="1">
    <location>
        <begin position="373"/>
        <end position="382"/>
    </location>
</feature>
<feature type="compositionally biased region" description="Basic and acidic residues" evidence="1">
    <location>
        <begin position="389"/>
        <end position="409"/>
    </location>
</feature>
<proteinExistence type="predicted"/>
<name>A0ABQ5EQB4_9ASTR</name>
<dbReference type="EMBL" id="BQNB010016563">
    <property type="protein sequence ID" value="GJT53181.1"/>
    <property type="molecule type" value="Genomic_DNA"/>
</dbReference>
<comment type="caution">
    <text evidence="2">The sequence shown here is derived from an EMBL/GenBank/DDBJ whole genome shotgun (WGS) entry which is preliminary data.</text>
</comment>
<organism evidence="2 3">
    <name type="scientific">Tanacetum coccineum</name>
    <dbReference type="NCBI Taxonomy" id="301880"/>
    <lineage>
        <taxon>Eukaryota</taxon>
        <taxon>Viridiplantae</taxon>
        <taxon>Streptophyta</taxon>
        <taxon>Embryophyta</taxon>
        <taxon>Tracheophyta</taxon>
        <taxon>Spermatophyta</taxon>
        <taxon>Magnoliopsida</taxon>
        <taxon>eudicotyledons</taxon>
        <taxon>Gunneridae</taxon>
        <taxon>Pentapetalae</taxon>
        <taxon>asterids</taxon>
        <taxon>campanulids</taxon>
        <taxon>Asterales</taxon>
        <taxon>Asteraceae</taxon>
        <taxon>Asteroideae</taxon>
        <taxon>Anthemideae</taxon>
        <taxon>Anthemidinae</taxon>
        <taxon>Tanacetum</taxon>
    </lineage>
</organism>
<evidence type="ECO:0000313" key="3">
    <source>
        <dbReference type="Proteomes" id="UP001151760"/>
    </source>
</evidence>
<evidence type="ECO:0000256" key="1">
    <source>
        <dbReference type="SAM" id="MobiDB-lite"/>
    </source>
</evidence>
<reference evidence="2" key="2">
    <citation type="submission" date="2022-01" db="EMBL/GenBank/DDBJ databases">
        <authorList>
            <person name="Yamashiro T."/>
            <person name="Shiraishi A."/>
            <person name="Satake H."/>
            <person name="Nakayama K."/>
        </authorList>
    </citation>
    <scope>NUCLEOTIDE SEQUENCE</scope>
</reference>
<accession>A0ABQ5EQB4</accession>
<sequence length="720" mass="81921">MSNEDSLWFRVIQAIHGSRIDPQPSLSLSLWNTILKEVIVLKNRGFDFLAKCSKRVGNGSNTQFWLDNWIGGNSFCQAFPRLFALETNRNISVEEKMAADVESSFRRHVRGGVEMVQLNDLVSILDTVLLSPYPDRWVYSLSTDGTFSVKDTRSSIDDMFLPSHNVPTRWWEVVWQHRSSFSEWLSWFSDIRLSSKVKGLLEGDADLKMPFKEAVKTPLSQRIIEFAGPEFKMSANIKLYDRTTDPEDHLCRFSSAANSGEWPMPVWCRMFQQTLDGSAKGWFKNLSQGSIDGRAELRKQFTTRFSTRRACFKDPTEITKIVRKANETLAAFKERWIVETGFITSVLEVMKISSFMGAHKCPSEEAFANTDLPKGEVTEGSRRPAGSVSRREDRFHKGGYGADRRRNEGRNTFNPRDGLVPYRAQTPYQAPRDQGFHHPKFNLSSLTKLPKEILASEPQTLHQRLFSAEKAARNGSRVGKLNHLIKDVRQRGRGNAKGRDVGKDKVINMIRSWPNDRKRKSVERDESWMKAPIVFPPLSMEDASDDPLIIEAVMEGYLVRRVYVDHGASVEVMFKHCFEKLSPAIRSRLRDTQMDLVGFAGGVVKPLGKIELEVVFGDGGLFRTVMINFTVVRVPSPYNVIFRRMGLRSLRAVSSTIHSMVKFPTPRGVATLVTRSAIISECRRLERKQMIEHDVSQNANQEKEAPERVGLTEHILVNLA</sequence>
<evidence type="ECO:0000313" key="2">
    <source>
        <dbReference type="EMBL" id="GJT53181.1"/>
    </source>
</evidence>
<reference evidence="2" key="1">
    <citation type="journal article" date="2022" name="Int. J. Mol. Sci.">
        <title>Draft Genome of Tanacetum Coccineum: Genomic Comparison of Closely Related Tanacetum-Family Plants.</title>
        <authorList>
            <person name="Yamashiro T."/>
            <person name="Shiraishi A."/>
            <person name="Nakayama K."/>
            <person name="Satake H."/>
        </authorList>
    </citation>
    <scope>NUCLEOTIDE SEQUENCE</scope>
</reference>
<keyword evidence="3" id="KW-1185">Reference proteome</keyword>
<evidence type="ECO:0008006" key="4">
    <source>
        <dbReference type="Google" id="ProtNLM"/>
    </source>
</evidence>
<dbReference type="PANTHER" id="PTHR33240">
    <property type="entry name" value="OS08G0508500 PROTEIN"/>
    <property type="match status" value="1"/>
</dbReference>